<dbReference type="Pfam" id="PF02467">
    <property type="entry name" value="Whib"/>
    <property type="match status" value="1"/>
</dbReference>
<evidence type="ECO:0000259" key="13">
    <source>
        <dbReference type="PROSITE" id="PS51674"/>
    </source>
</evidence>
<feature type="binding site" evidence="12">
    <location>
        <position position="53"/>
    </location>
    <ligand>
        <name>[4Fe-4S] cluster</name>
        <dbReference type="ChEBI" id="CHEBI:49883"/>
    </ligand>
</feature>
<dbReference type="GO" id="GO:0051539">
    <property type="term" value="F:4 iron, 4 sulfur cluster binding"/>
    <property type="evidence" value="ECO:0007669"/>
    <property type="project" value="UniProtKB-UniRule"/>
</dbReference>
<evidence type="ECO:0000256" key="7">
    <source>
        <dbReference type="ARBA" id="ARBA00023014"/>
    </source>
</evidence>
<evidence type="ECO:0000313" key="15">
    <source>
        <dbReference type="Proteomes" id="UP001164390"/>
    </source>
</evidence>
<evidence type="ECO:0000256" key="5">
    <source>
        <dbReference type="ARBA" id="ARBA00022723"/>
    </source>
</evidence>
<dbReference type="GO" id="GO:0046872">
    <property type="term" value="F:metal ion binding"/>
    <property type="evidence" value="ECO:0007669"/>
    <property type="project" value="UniProtKB-KW"/>
</dbReference>
<evidence type="ECO:0000313" key="14">
    <source>
        <dbReference type="EMBL" id="UYM05563.1"/>
    </source>
</evidence>
<dbReference type="GO" id="GO:0003677">
    <property type="term" value="F:DNA binding"/>
    <property type="evidence" value="ECO:0007669"/>
    <property type="project" value="UniProtKB-UniRule"/>
</dbReference>
<dbReference type="GO" id="GO:0035731">
    <property type="term" value="F:dinitrosyl-iron complex binding"/>
    <property type="evidence" value="ECO:0007669"/>
    <property type="project" value="UniProtKB-UniRule"/>
</dbReference>
<gene>
    <name evidence="12" type="primary">whiB</name>
    <name evidence="14" type="ORF">L0C25_00295</name>
</gene>
<feature type="binding site" evidence="12">
    <location>
        <position position="56"/>
    </location>
    <ligand>
        <name>[4Fe-4S] cluster</name>
        <dbReference type="ChEBI" id="CHEBI:49883"/>
    </ligand>
</feature>
<dbReference type="GO" id="GO:0047134">
    <property type="term" value="F:protein-disulfide reductase [NAD(P)H] activity"/>
    <property type="evidence" value="ECO:0007669"/>
    <property type="project" value="TreeGrafter"/>
</dbReference>
<keyword evidence="11 12" id="KW-0804">Transcription</keyword>
<evidence type="ECO:0000256" key="10">
    <source>
        <dbReference type="ARBA" id="ARBA00023157"/>
    </source>
</evidence>
<protein>
    <recommendedName>
        <fullName evidence="12">Transcriptional regulator WhiB</fullName>
    </recommendedName>
</protein>
<keyword evidence="10 12" id="KW-1015">Disulfide bond</keyword>
<name>A0AA46YM93_9ACTN</name>
<sequence length="94" mass="10638">MASIARLPMPLIEVYEWQYEGACTEADPETFFSPESERGPRRHSREAVAKSFCARCPVVNECLEHALSVREPYGVWGGLTIGERNNLLTRRQAV</sequence>
<dbReference type="PROSITE" id="PS51674">
    <property type="entry name" value="4FE4S_WBL"/>
    <property type="match status" value="1"/>
</dbReference>
<feature type="domain" description="4Fe-4S Wbl-type" evidence="13">
    <location>
        <begin position="22"/>
        <end position="86"/>
    </location>
</feature>
<dbReference type="PANTHER" id="PTHR38839:SF5">
    <property type="entry name" value="TRANSCRIPTIONAL REGULATOR WHID"/>
    <property type="match status" value="1"/>
</dbReference>
<evidence type="ECO:0000256" key="3">
    <source>
        <dbReference type="ARBA" id="ARBA00022485"/>
    </source>
</evidence>
<comment type="cofactor">
    <cofactor evidence="12">
        <name>[4Fe-4S] cluster</name>
        <dbReference type="ChEBI" id="CHEBI:49883"/>
    </cofactor>
    <text evidence="12">Binds 1 [4Fe-4S] cluster per subunit. Following nitrosylation of the [4Fe-4S] cluster binds 1 [4Fe-8(NO)] cluster per subunit.</text>
</comment>
<comment type="similarity">
    <text evidence="2 12">Belongs to the WhiB family.</text>
</comment>
<evidence type="ECO:0000256" key="12">
    <source>
        <dbReference type="HAMAP-Rule" id="MF_01479"/>
    </source>
</evidence>
<evidence type="ECO:0000256" key="6">
    <source>
        <dbReference type="ARBA" id="ARBA00023004"/>
    </source>
</evidence>
<organism evidence="14 15">
    <name type="scientific">Solicola gregarius</name>
    <dbReference type="NCBI Taxonomy" id="2908642"/>
    <lineage>
        <taxon>Bacteria</taxon>
        <taxon>Bacillati</taxon>
        <taxon>Actinomycetota</taxon>
        <taxon>Actinomycetes</taxon>
        <taxon>Propionibacteriales</taxon>
        <taxon>Nocardioidaceae</taxon>
        <taxon>Solicola</taxon>
    </lineage>
</organism>
<proteinExistence type="inferred from homology"/>
<reference evidence="14" key="1">
    <citation type="submission" date="2022-01" db="EMBL/GenBank/DDBJ databases">
        <title>Nocardioidaceae gen. sp. A5X3R13.</title>
        <authorList>
            <person name="Lopez Marin M.A."/>
            <person name="Uhlik O."/>
        </authorList>
    </citation>
    <scope>NUCLEOTIDE SEQUENCE</scope>
    <source>
        <strain evidence="14">A5X3R13</strain>
    </source>
</reference>
<keyword evidence="6 12" id="KW-0408">Iron</keyword>
<keyword evidence="9 12" id="KW-0238">DNA-binding</keyword>
<keyword evidence="3 12" id="KW-0004">4Fe-4S</keyword>
<evidence type="ECO:0000256" key="11">
    <source>
        <dbReference type="ARBA" id="ARBA00023163"/>
    </source>
</evidence>
<evidence type="ECO:0000256" key="9">
    <source>
        <dbReference type="ARBA" id="ARBA00023125"/>
    </source>
</evidence>
<dbReference type="GO" id="GO:0005737">
    <property type="term" value="C:cytoplasm"/>
    <property type="evidence" value="ECO:0007669"/>
    <property type="project" value="UniProtKB-SubCell"/>
</dbReference>
<accession>A0AA46YM93</accession>
<keyword evidence="5 12" id="KW-0479">Metal-binding</keyword>
<dbReference type="InterPro" id="IPR003482">
    <property type="entry name" value="Whib"/>
</dbReference>
<comment type="subcellular location">
    <subcellularLocation>
        <location evidence="1 12">Cytoplasm</location>
    </subcellularLocation>
</comment>
<comment type="PTM">
    <text evidence="12">Upon Fe-S cluster removal intramolecular disulfide bonds are formed.</text>
</comment>
<feature type="binding site" evidence="12">
    <location>
        <position position="23"/>
    </location>
    <ligand>
        <name>[4Fe-4S] cluster</name>
        <dbReference type="ChEBI" id="CHEBI:49883"/>
    </ligand>
</feature>
<feature type="binding site" evidence="12">
    <location>
        <position position="62"/>
    </location>
    <ligand>
        <name>[4Fe-4S] cluster</name>
        <dbReference type="ChEBI" id="CHEBI:49883"/>
    </ligand>
</feature>
<comment type="PTM">
    <text evidence="12">The Fe-S cluster can be nitrosylated by nitric oxide (NO).</text>
</comment>
<dbReference type="PANTHER" id="PTHR38839">
    <property type="entry name" value="TRANSCRIPTIONAL REGULATOR WHID-RELATED"/>
    <property type="match status" value="1"/>
</dbReference>
<dbReference type="EMBL" id="CP094970">
    <property type="protein sequence ID" value="UYM05563.1"/>
    <property type="molecule type" value="Genomic_DNA"/>
</dbReference>
<evidence type="ECO:0000256" key="1">
    <source>
        <dbReference type="ARBA" id="ARBA00004496"/>
    </source>
</evidence>
<comment type="function">
    <text evidence="12">Acts as a transcriptional regulator. Probably redox-responsive. The apo- but not holo-form probably binds DNA.</text>
</comment>
<evidence type="ECO:0000256" key="8">
    <source>
        <dbReference type="ARBA" id="ARBA00023015"/>
    </source>
</evidence>
<dbReference type="GO" id="GO:0045892">
    <property type="term" value="P:negative regulation of DNA-templated transcription"/>
    <property type="evidence" value="ECO:0007669"/>
    <property type="project" value="TreeGrafter"/>
</dbReference>
<dbReference type="Proteomes" id="UP001164390">
    <property type="component" value="Chromosome"/>
</dbReference>
<dbReference type="AlphaFoldDB" id="A0AA46YM93"/>
<dbReference type="GO" id="GO:0045454">
    <property type="term" value="P:cell redox homeostasis"/>
    <property type="evidence" value="ECO:0007669"/>
    <property type="project" value="TreeGrafter"/>
</dbReference>
<dbReference type="InterPro" id="IPR034768">
    <property type="entry name" value="4FE4S_WBL"/>
</dbReference>
<evidence type="ECO:0000256" key="2">
    <source>
        <dbReference type="ARBA" id="ARBA00006597"/>
    </source>
</evidence>
<dbReference type="KEGG" id="sgrg:L0C25_00295"/>
<keyword evidence="8 12" id="KW-0805">Transcription regulation</keyword>
<keyword evidence="15" id="KW-1185">Reference proteome</keyword>
<keyword evidence="7 12" id="KW-0411">Iron-sulfur</keyword>
<keyword evidence="4 12" id="KW-0963">Cytoplasm</keyword>
<evidence type="ECO:0000256" key="4">
    <source>
        <dbReference type="ARBA" id="ARBA00022490"/>
    </source>
</evidence>
<dbReference type="HAMAP" id="MF_01479">
    <property type="entry name" value="WhiB"/>
    <property type="match status" value="1"/>
</dbReference>